<evidence type="ECO:0000313" key="2">
    <source>
        <dbReference type="Proteomes" id="UP000478052"/>
    </source>
</evidence>
<accession>A0A6G0Z3B0</accession>
<organism evidence="1 2">
    <name type="scientific">Aphis craccivora</name>
    <name type="common">Cowpea aphid</name>
    <dbReference type="NCBI Taxonomy" id="307492"/>
    <lineage>
        <taxon>Eukaryota</taxon>
        <taxon>Metazoa</taxon>
        <taxon>Ecdysozoa</taxon>
        <taxon>Arthropoda</taxon>
        <taxon>Hexapoda</taxon>
        <taxon>Insecta</taxon>
        <taxon>Pterygota</taxon>
        <taxon>Neoptera</taxon>
        <taxon>Paraneoptera</taxon>
        <taxon>Hemiptera</taxon>
        <taxon>Sternorrhyncha</taxon>
        <taxon>Aphidomorpha</taxon>
        <taxon>Aphidoidea</taxon>
        <taxon>Aphididae</taxon>
        <taxon>Aphidini</taxon>
        <taxon>Aphis</taxon>
        <taxon>Aphis</taxon>
    </lineage>
</organism>
<protein>
    <submittedName>
        <fullName evidence="1">RNA-directed DNA polymerase from mobile element jockey</fullName>
    </submittedName>
</protein>
<feature type="non-terminal residue" evidence="1">
    <location>
        <position position="1"/>
    </location>
</feature>
<keyword evidence="1" id="KW-0808">Transferase</keyword>
<dbReference type="Proteomes" id="UP000478052">
    <property type="component" value="Unassembled WGS sequence"/>
</dbReference>
<reference evidence="1 2" key="1">
    <citation type="submission" date="2019-08" db="EMBL/GenBank/DDBJ databases">
        <title>Whole genome of Aphis craccivora.</title>
        <authorList>
            <person name="Voronova N.V."/>
            <person name="Shulinski R.S."/>
            <person name="Bandarenka Y.V."/>
            <person name="Zhorov D.G."/>
            <person name="Warner D."/>
        </authorList>
    </citation>
    <scope>NUCLEOTIDE SEQUENCE [LARGE SCALE GENOMIC DNA]</scope>
    <source>
        <strain evidence="1">180601</strain>
        <tissue evidence="1">Whole Body</tissue>
    </source>
</reference>
<comment type="caution">
    <text evidence="1">The sequence shown here is derived from an EMBL/GenBank/DDBJ whole genome shotgun (WGS) entry which is preliminary data.</text>
</comment>
<name>A0A6G0Z3B0_APHCR</name>
<dbReference type="GO" id="GO:0003964">
    <property type="term" value="F:RNA-directed DNA polymerase activity"/>
    <property type="evidence" value="ECO:0007669"/>
    <property type="project" value="UniProtKB-KW"/>
</dbReference>
<proteinExistence type="predicted"/>
<evidence type="ECO:0000313" key="1">
    <source>
        <dbReference type="EMBL" id="KAF0765151.1"/>
    </source>
</evidence>
<dbReference type="EMBL" id="VUJU01001471">
    <property type="protein sequence ID" value="KAF0765151.1"/>
    <property type="molecule type" value="Genomic_DNA"/>
</dbReference>
<gene>
    <name evidence="1" type="ORF">FWK35_00012522</name>
</gene>
<keyword evidence="2" id="KW-1185">Reference proteome</keyword>
<sequence>WYVSNPSLYTDLKIPTIHSLASHYYKPFHKNLFNPSYSLILTSSPLHFLKIHQAVLCANGPWISTTLKKYILIGKQKTNLEL</sequence>
<keyword evidence="1" id="KW-0548">Nucleotidyltransferase</keyword>
<keyword evidence="1" id="KW-0695">RNA-directed DNA polymerase</keyword>
<dbReference type="AlphaFoldDB" id="A0A6G0Z3B0"/>